<protein>
    <submittedName>
        <fullName evidence="5">L-allo-threonine aldolase</fullName>
        <ecNumber evidence="5">4.1.2.49</ecNumber>
    </submittedName>
</protein>
<comment type="caution">
    <text evidence="5">The sequence shown here is derived from an EMBL/GenBank/DDBJ whole genome shotgun (WGS) entry which is preliminary data.</text>
</comment>
<evidence type="ECO:0000256" key="1">
    <source>
        <dbReference type="ARBA" id="ARBA00001933"/>
    </source>
</evidence>
<dbReference type="EMBL" id="VSSQ01031578">
    <property type="protein sequence ID" value="MPM82515.1"/>
    <property type="molecule type" value="Genomic_DNA"/>
</dbReference>
<accession>A0A645D063</accession>
<evidence type="ECO:0000256" key="4">
    <source>
        <dbReference type="ARBA" id="ARBA00023239"/>
    </source>
</evidence>
<dbReference type="InterPro" id="IPR015424">
    <property type="entry name" value="PyrdxlP-dep_Trfase"/>
</dbReference>
<evidence type="ECO:0000313" key="5">
    <source>
        <dbReference type="EMBL" id="MPM82515.1"/>
    </source>
</evidence>
<name>A0A645D063_9ZZZZ</name>
<evidence type="ECO:0000256" key="3">
    <source>
        <dbReference type="ARBA" id="ARBA00022898"/>
    </source>
</evidence>
<dbReference type="GO" id="GO:0008732">
    <property type="term" value="F:L-allo-threonine aldolase activity"/>
    <property type="evidence" value="ECO:0007669"/>
    <property type="project" value="UniProtKB-EC"/>
</dbReference>
<proteinExistence type="inferred from homology"/>
<evidence type="ECO:0000256" key="2">
    <source>
        <dbReference type="ARBA" id="ARBA00006966"/>
    </source>
</evidence>
<dbReference type="FunFam" id="3.90.1150.10:FF:000041">
    <property type="entry name" value="Low-specificity L-threonine aldolase"/>
    <property type="match status" value="1"/>
</dbReference>
<dbReference type="InterPro" id="IPR015422">
    <property type="entry name" value="PyrdxlP-dep_Trfase_small"/>
</dbReference>
<keyword evidence="4 5" id="KW-0456">Lyase</keyword>
<sequence>MTKRLGEDHENARYLGKRLLEIPGIELNPDKIQINMVFFKLNRPDFDPNLLVSKFFDKGIKINGEEGGLFRFVTNNDVNKQDIDFVINTMKKILL</sequence>
<organism evidence="5">
    <name type="scientific">bioreactor metagenome</name>
    <dbReference type="NCBI Taxonomy" id="1076179"/>
    <lineage>
        <taxon>unclassified sequences</taxon>
        <taxon>metagenomes</taxon>
        <taxon>ecological metagenomes</taxon>
    </lineage>
</organism>
<dbReference type="AlphaFoldDB" id="A0A645D063"/>
<gene>
    <name evidence="5" type="primary">ltaA_11</name>
    <name evidence="5" type="ORF">SDC9_129576</name>
</gene>
<comment type="cofactor">
    <cofactor evidence="1">
        <name>pyridoxal 5'-phosphate</name>
        <dbReference type="ChEBI" id="CHEBI:597326"/>
    </cofactor>
</comment>
<dbReference type="EC" id="4.1.2.49" evidence="5"/>
<dbReference type="SUPFAM" id="SSF53383">
    <property type="entry name" value="PLP-dependent transferases"/>
    <property type="match status" value="1"/>
</dbReference>
<dbReference type="Gene3D" id="3.90.1150.10">
    <property type="entry name" value="Aspartate Aminotransferase, domain 1"/>
    <property type="match status" value="1"/>
</dbReference>
<keyword evidence="3" id="KW-0663">Pyridoxal phosphate</keyword>
<comment type="similarity">
    <text evidence="2">Belongs to the threonine aldolase family.</text>
</comment>
<reference evidence="5" key="1">
    <citation type="submission" date="2019-08" db="EMBL/GenBank/DDBJ databases">
        <authorList>
            <person name="Kucharzyk K."/>
            <person name="Murdoch R.W."/>
            <person name="Higgins S."/>
            <person name="Loffler F."/>
        </authorList>
    </citation>
    <scope>NUCLEOTIDE SEQUENCE</scope>
</reference>